<feature type="transmembrane region" description="Helical" evidence="2">
    <location>
        <begin position="81"/>
        <end position="101"/>
    </location>
</feature>
<dbReference type="Proteomes" id="UP000023152">
    <property type="component" value="Unassembled WGS sequence"/>
</dbReference>
<comment type="caution">
    <text evidence="3">The sequence shown here is derived from an EMBL/GenBank/DDBJ whole genome shotgun (WGS) entry which is preliminary data.</text>
</comment>
<feature type="region of interest" description="Disordered" evidence="1">
    <location>
        <begin position="207"/>
        <end position="289"/>
    </location>
</feature>
<keyword evidence="2" id="KW-0472">Membrane</keyword>
<name>X6NNJ4_RETFI</name>
<organism evidence="3 4">
    <name type="scientific">Reticulomyxa filosa</name>
    <dbReference type="NCBI Taxonomy" id="46433"/>
    <lineage>
        <taxon>Eukaryota</taxon>
        <taxon>Sar</taxon>
        <taxon>Rhizaria</taxon>
        <taxon>Retaria</taxon>
        <taxon>Foraminifera</taxon>
        <taxon>Monothalamids</taxon>
        <taxon>Reticulomyxidae</taxon>
        <taxon>Reticulomyxa</taxon>
    </lineage>
</organism>
<dbReference type="EMBL" id="ASPP01007220">
    <property type="protein sequence ID" value="ETO27498.1"/>
    <property type="molecule type" value="Genomic_DNA"/>
</dbReference>
<dbReference type="AlphaFoldDB" id="X6NNJ4"/>
<feature type="transmembrane region" description="Helical" evidence="2">
    <location>
        <begin position="113"/>
        <end position="133"/>
    </location>
</feature>
<keyword evidence="4" id="KW-1185">Reference proteome</keyword>
<feature type="transmembrane region" description="Helical" evidence="2">
    <location>
        <begin position="153"/>
        <end position="171"/>
    </location>
</feature>
<evidence type="ECO:0000313" key="3">
    <source>
        <dbReference type="EMBL" id="ETO27498.1"/>
    </source>
</evidence>
<proteinExistence type="predicted"/>
<feature type="compositionally biased region" description="Polar residues" evidence="1">
    <location>
        <begin position="225"/>
        <end position="246"/>
    </location>
</feature>
<sequence length="289" mass="33427">MLSIKNERKGAFKGFFSRRGEKEGQMSQDGSPANPLKTEHVSSMTPLYRRNRIFDKSGHYTRVGTFYRQCCFSKFGIRMTIFLNLCMVIINTFLIIYEALLSIHDHSLIVNLPWWYVVLDVFILFVLFVEIMFHCSAYQCHVKEYCSSGCENVVDIIVFVISAIGCALYLITRDIIRIIRCIWFFRLLYTNMIVFKDEKYYRTYHSPDKSNLGSPLTAKEPYPSDPNNTGNTRSSPQNGYTSFSRTPDTKKVFIDSSLRDDSAPKKSTFQSQVPAEYEEETSAEHPIIH</sequence>
<reference evidence="3 4" key="1">
    <citation type="journal article" date="2013" name="Curr. Biol.">
        <title>The Genome of the Foraminiferan Reticulomyxa filosa.</title>
        <authorList>
            <person name="Glockner G."/>
            <person name="Hulsmann N."/>
            <person name="Schleicher M."/>
            <person name="Noegel A.A."/>
            <person name="Eichinger L."/>
            <person name="Gallinger C."/>
            <person name="Pawlowski J."/>
            <person name="Sierra R."/>
            <person name="Euteneuer U."/>
            <person name="Pillet L."/>
            <person name="Moustafa A."/>
            <person name="Platzer M."/>
            <person name="Groth M."/>
            <person name="Szafranski K."/>
            <person name="Schliwa M."/>
        </authorList>
    </citation>
    <scope>NUCLEOTIDE SEQUENCE [LARGE SCALE GENOMIC DNA]</scope>
</reference>
<evidence type="ECO:0000313" key="4">
    <source>
        <dbReference type="Proteomes" id="UP000023152"/>
    </source>
</evidence>
<feature type="compositionally biased region" description="Basic and acidic residues" evidence="1">
    <location>
        <begin position="247"/>
        <end position="264"/>
    </location>
</feature>
<keyword evidence="2" id="KW-1133">Transmembrane helix</keyword>
<keyword evidence="2" id="KW-0812">Transmembrane</keyword>
<evidence type="ECO:0000256" key="2">
    <source>
        <dbReference type="SAM" id="Phobius"/>
    </source>
</evidence>
<protein>
    <submittedName>
        <fullName evidence="3">Uncharacterized protein</fullName>
    </submittedName>
</protein>
<gene>
    <name evidence="3" type="ORF">RFI_09635</name>
</gene>
<feature type="transmembrane region" description="Helical" evidence="2">
    <location>
        <begin position="177"/>
        <end position="195"/>
    </location>
</feature>
<accession>X6NNJ4</accession>
<evidence type="ECO:0000256" key="1">
    <source>
        <dbReference type="SAM" id="MobiDB-lite"/>
    </source>
</evidence>